<sequence>MMKSKLNFKRSITDKLSVKGVLSEDGATITYTDENDIEQDVKVSDLLNVFKNQPIEFGVQLKSAEDLDVIPTDED</sequence>
<name>A0A414AT86_9FIRM</name>
<evidence type="ECO:0000313" key="1">
    <source>
        <dbReference type="EMBL" id="RHC54731.1"/>
    </source>
</evidence>
<comment type="caution">
    <text evidence="1">The sequence shown here is derived from an EMBL/GenBank/DDBJ whole genome shotgun (WGS) entry which is preliminary data.</text>
</comment>
<protein>
    <recommendedName>
        <fullName evidence="3">Bacillus phage SPbeta YonK domain-containing protein</fullName>
    </recommendedName>
</protein>
<reference evidence="1 2" key="1">
    <citation type="submission" date="2018-08" db="EMBL/GenBank/DDBJ databases">
        <title>A genome reference for cultivated species of the human gut microbiota.</title>
        <authorList>
            <person name="Zou Y."/>
            <person name="Xue W."/>
            <person name="Luo G."/>
        </authorList>
    </citation>
    <scope>NUCLEOTIDE SEQUENCE [LARGE SCALE GENOMIC DNA]</scope>
    <source>
        <strain evidence="1 2">AM35-14</strain>
    </source>
</reference>
<dbReference type="Proteomes" id="UP000283975">
    <property type="component" value="Unassembled WGS sequence"/>
</dbReference>
<dbReference type="EMBL" id="QSHZ01000020">
    <property type="protein sequence ID" value="RHC54731.1"/>
    <property type="molecule type" value="Genomic_DNA"/>
</dbReference>
<dbReference type="AlphaFoldDB" id="A0A414AT86"/>
<evidence type="ECO:0008006" key="3">
    <source>
        <dbReference type="Google" id="ProtNLM"/>
    </source>
</evidence>
<proteinExistence type="predicted"/>
<gene>
    <name evidence="1" type="ORF">DW839_18070</name>
</gene>
<evidence type="ECO:0000313" key="2">
    <source>
        <dbReference type="Proteomes" id="UP000283975"/>
    </source>
</evidence>
<accession>A0A414AT86</accession>
<organism evidence="1 2">
    <name type="scientific">Enterocloster bolteae</name>
    <dbReference type="NCBI Taxonomy" id="208479"/>
    <lineage>
        <taxon>Bacteria</taxon>
        <taxon>Bacillati</taxon>
        <taxon>Bacillota</taxon>
        <taxon>Clostridia</taxon>
        <taxon>Lachnospirales</taxon>
        <taxon>Lachnospiraceae</taxon>
        <taxon>Enterocloster</taxon>
    </lineage>
</organism>